<dbReference type="CDD" id="cd03255">
    <property type="entry name" value="ABC_MJ0796_LolCDE_FtsE"/>
    <property type="match status" value="1"/>
</dbReference>
<dbReference type="InterPro" id="IPR017871">
    <property type="entry name" value="ABC_transporter-like_CS"/>
</dbReference>
<dbReference type="GO" id="GO:0022857">
    <property type="term" value="F:transmembrane transporter activity"/>
    <property type="evidence" value="ECO:0007669"/>
    <property type="project" value="TreeGrafter"/>
</dbReference>
<gene>
    <name evidence="5" type="ORF">FYJ43_05895</name>
</gene>
<dbReference type="SUPFAM" id="SSF52540">
    <property type="entry name" value="P-loop containing nucleoside triphosphate hydrolases"/>
    <property type="match status" value="1"/>
</dbReference>
<dbReference type="SMART" id="SM00382">
    <property type="entry name" value="AAA"/>
    <property type="match status" value="1"/>
</dbReference>
<evidence type="ECO:0000256" key="3">
    <source>
        <dbReference type="ARBA" id="ARBA00022840"/>
    </source>
</evidence>
<dbReference type="GO" id="GO:0005886">
    <property type="term" value="C:plasma membrane"/>
    <property type="evidence" value="ECO:0007669"/>
    <property type="project" value="TreeGrafter"/>
</dbReference>
<evidence type="ECO:0000256" key="2">
    <source>
        <dbReference type="ARBA" id="ARBA00022741"/>
    </source>
</evidence>
<feature type="domain" description="ABC transporter" evidence="4">
    <location>
        <begin position="2"/>
        <end position="225"/>
    </location>
</feature>
<evidence type="ECO:0000313" key="5">
    <source>
        <dbReference type="EMBL" id="MSS45583.1"/>
    </source>
</evidence>
<keyword evidence="1" id="KW-0813">Transport</keyword>
<keyword evidence="3 5" id="KW-0067">ATP-binding</keyword>
<dbReference type="PANTHER" id="PTHR24220:SF685">
    <property type="entry name" value="ABC TRANSPORTER RELATED"/>
    <property type="match status" value="1"/>
</dbReference>
<dbReference type="InterPro" id="IPR003593">
    <property type="entry name" value="AAA+_ATPase"/>
</dbReference>
<dbReference type="PROSITE" id="PS00211">
    <property type="entry name" value="ABC_TRANSPORTER_1"/>
    <property type="match status" value="1"/>
</dbReference>
<keyword evidence="6" id="KW-1185">Reference proteome</keyword>
<dbReference type="PROSITE" id="PS50893">
    <property type="entry name" value="ABC_TRANSPORTER_2"/>
    <property type="match status" value="1"/>
</dbReference>
<dbReference type="PANTHER" id="PTHR24220">
    <property type="entry name" value="IMPORT ATP-BINDING PROTEIN"/>
    <property type="match status" value="1"/>
</dbReference>
<dbReference type="InterPro" id="IPR027417">
    <property type="entry name" value="P-loop_NTPase"/>
</dbReference>
<organism evidence="5 6">
    <name type="scientific">Cutibacterium porci</name>
    <dbReference type="NCBI Taxonomy" id="2605781"/>
    <lineage>
        <taxon>Bacteria</taxon>
        <taxon>Bacillati</taxon>
        <taxon>Actinomycetota</taxon>
        <taxon>Actinomycetes</taxon>
        <taxon>Propionibacteriales</taxon>
        <taxon>Propionibacteriaceae</taxon>
        <taxon>Cutibacterium</taxon>
    </lineage>
</organism>
<name>A0A7K0J6X0_9ACTN</name>
<evidence type="ECO:0000259" key="4">
    <source>
        <dbReference type="PROSITE" id="PS50893"/>
    </source>
</evidence>
<dbReference type="AlphaFoldDB" id="A0A7K0J6X0"/>
<keyword evidence="2" id="KW-0547">Nucleotide-binding</keyword>
<dbReference type="Proteomes" id="UP000466104">
    <property type="component" value="Unassembled WGS sequence"/>
</dbReference>
<dbReference type="InterPro" id="IPR017911">
    <property type="entry name" value="MacB-like_ATP-bd"/>
</dbReference>
<accession>A0A7K0J6X0</accession>
<dbReference type="Gene3D" id="3.40.50.300">
    <property type="entry name" value="P-loop containing nucleotide triphosphate hydrolases"/>
    <property type="match status" value="1"/>
</dbReference>
<dbReference type="InterPro" id="IPR003439">
    <property type="entry name" value="ABC_transporter-like_ATP-bd"/>
</dbReference>
<evidence type="ECO:0000313" key="6">
    <source>
        <dbReference type="Proteomes" id="UP000466104"/>
    </source>
</evidence>
<dbReference type="GO" id="GO:0005524">
    <property type="term" value="F:ATP binding"/>
    <property type="evidence" value="ECO:0007669"/>
    <property type="project" value="UniProtKB-KW"/>
</dbReference>
<dbReference type="GO" id="GO:0016887">
    <property type="term" value="F:ATP hydrolysis activity"/>
    <property type="evidence" value="ECO:0007669"/>
    <property type="project" value="InterPro"/>
</dbReference>
<comment type="caution">
    <text evidence="5">The sequence shown here is derived from an EMBL/GenBank/DDBJ whole genome shotgun (WGS) entry which is preliminary data.</text>
</comment>
<dbReference type="RefSeq" id="WP_154562832.1">
    <property type="nucleotide sequence ID" value="NZ_VUMG01000002.1"/>
</dbReference>
<evidence type="ECO:0000256" key="1">
    <source>
        <dbReference type="ARBA" id="ARBA00022448"/>
    </source>
</evidence>
<sequence length="227" mass="24566">MIDLDSVTFTRPDGARRVTALDNVSIHVDNGHVAVITGPSGSGKSSLLAVASTLARPDSGTIYIDDTEVTGLDDASATQLRRERIGIVFQQSNLIASLDARDQLVMMGELDGAHRSTRARRRTQAEELLDAVGLADHMHKRPAQLSGGQRQRVNIARALMNEPTVLVVDEPTSALDSQAAAHITDMVVKLTHEHNAATILVTHDENLIARGSQHLHMLDGRLTPARR</sequence>
<reference evidence="5 6" key="1">
    <citation type="submission" date="2019-08" db="EMBL/GenBank/DDBJ databases">
        <title>In-depth cultivation of the pig gut microbiome towards novel bacterial diversity and tailored functional studies.</title>
        <authorList>
            <person name="Wylensek D."/>
            <person name="Hitch T.C.A."/>
            <person name="Clavel T."/>
        </authorList>
    </citation>
    <scope>NUCLEOTIDE SEQUENCE [LARGE SCALE GENOMIC DNA]</scope>
    <source>
        <strain evidence="5 6">WCA-380-WT-3A</strain>
    </source>
</reference>
<dbReference type="EMBL" id="VUMG01000002">
    <property type="protein sequence ID" value="MSS45583.1"/>
    <property type="molecule type" value="Genomic_DNA"/>
</dbReference>
<protein>
    <submittedName>
        <fullName evidence="5">ABC transporter ATP-binding protein</fullName>
    </submittedName>
</protein>
<proteinExistence type="predicted"/>
<dbReference type="InterPro" id="IPR015854">
    <property type="entry name" value="ABC_transpr_LolD-like"/>
</dbReference>
<dbReference type="Pfam" id="PF00005">
    <property type="entry name" value="ABC_tran"/>
    <property type="match status" value="1"/>
</dbReference>